<dbReference type="InterPro" id="IPR044506">
    <property type="entry name" value="CDC14_C"/>
</dbReference>
<proteinExistence type="inferred from homology"/>
<evidence type="ECO:0000259" key="15">
    <source>
        <dbReference type="PROSITE" id="PS50056"/>
    </source>
</evidence>
<dbReference type="InterPro" id="IPR029021">
    <property type="entry name" value="Prot-tyrosine_phosphatase-like"/>
</dbReference>
<dbReference type="GO" id="GO:0005856">
    <property type="term" value="C:cytoskeleton"/>
    <property type="evidence" value="ECO:0007669"/>
    <property type="project" value="UniProtKB-ARBA"/>
</dbReference>
<keyword evidence="13" id="KW-0131">Cell cycle</keyword>
<dbReference type="OrthoDB" id="442453at2759"/>
<evidence type="ECO:0000256" key="8">
    <source>
        <dbReference type="ARBA" id="ARBA00022776"/>
    </source>
</evidence>
<name>A0A7J6MVX0_PERCH</name>
<dbReference type="AlphaFoldDB" id="A0A7J6MVX0"/>
<evidence type="ECO:0000256" key="2">
    <source>
        <dbReference type="ARBA" id="ARBA00004496"/>
    </source>
</evidence>
<dbReference type="InterPro" id="IPR050561">
    <property type="entry name" value="PTP"/>
</dbReference>
<dbReference type="GO" id="GO:0051321">
    <property type="term" value="P:meiotic cell cycle"/>
    <property type="evidence" value="ECO:0007669"/>
    <property type="project" value="UniProtKB-KW"/>
</dbReference>
<evidence type="ECO:0000256" key="12">
    <source>
        <dbReference type="ARBA" id="ARBA00023254"/>
    </source>
</evidence>
<keyword evidence="7" id="KW-0132">Cell division</keyword>
<dbReference type="Gene3D" id="3.90.190.10">
    <property type="entry name" value="Protein tyrosine phosphatase superfamily"/>
    <property type="match status" value="2"/>
</dbReference>
<evidence type="ECO:0000256" key="13">
    <source>
        <dbReference type="ARBA" id="ARBA00023306"/>
    </source>
</evidence>
<dbReference type="Proteomes" id="UP000591131">
    <property type="component" value="Unassembled WGS sequence"/>
</dbReference>
<keyword evidence="5" id="KW-0963">Cytoplasm</keyword>
<dbReference type="PROSITE" id="PS00383">
    <property type="entry name" value="TYR_PHOSPHATASE_1"/>
    <property type="match status" value="1"/>
</dbReference>
<dbReference type="InterPro" id="IPR016130">
    <property type="entry name" value="Tyr_Pase_AS"/>
</dbReference>
<sequence length="398" mass="44861">MSSHPVMELIPGRFYFTVIDGLPVVNPKAKRRPVLFSIDNELVYRRFFRDFGPLNLAQITAYLRKVKSLLDSASRDGRHVVHYCSSHPEKRPNAILLASAYLMLYCNLAPAEAIERVNGAYPPVVPFRDATTGVCPYPCTIFDCLCGLQYANTLGWYEPKRFNVEEYNYYDSLLNGDVNWIIPGKILAFSSPQNERIDIRGYPAHVPEDYHVMFHSMKVKLIVRLNNKLYDRSRFTIAGFAHMDLYFPDGSCPPSSIIGHFTQAIESVLDSPISPGTVAVHCKAGLGRTGCIIGAYAIKRYRFPARAWIGWNRLCRPGSILGQQQQYLCEYERSLWALQMPAAAALIFGSRFPSSTGYSEDVGQGDRLIAAKRESERERMLLARRSHIGAPAFALEGF</sequence>
<dbReference type="PANTHER" id="PTHR23339">
    <property type="entry name" value="TYROSINE SPECIFIC PROTEIN PHOSPHATASE AND DUAL SPECIFICITY PROTEIN PHOSPHATASE"/>
    <property type="match status" value="1"/>
</dbReference>
<dbReference type="GO" id="GO:0000278">
    <property type="term" value="P:mitotic cell cycle"/>
    <property type="evidence" value="ECO:0007669"/>
    <property type="project" value="UniProtKB-ARBA"/>
</dbReference>
<feature type="domain" description="Tyrosine specific protein phosphatases" evidence="15">
    <location>
        <begin position="259"/>
        <end position="327"/>
    </location>
</feature>
<dbReference type="InterPro" id="IPR000387">
    <property type="entry name" value="Tyr_Pase_dom"/>
</dbReference>
<dbReference type="CDD" id="cd14499">
    <property type="entry name" value="CDC14_C"/>
    <property type="match status" value="1"/>
</dbReference>
<dbReference type="InterPro" id="IPR003595">
    <property type="entry name" value="Tyr_Pase_cat"/>
</dbReference>
<dbReference type="Pfam" id="PF14671">
    <property type="entry name" value="DSPn"/>
    <property type="match status" value="1"/>
</dbReference>
<keyword evidence="9" id="KW-0378">Hydrolase</keyword>
<dbReference type="SUPFAM" id="SSF52799">
    <property type="entry name" value="(Phosphotyrosine protein) phosphatases II"/>
    <property type="match status" value="2"/>
</dbReference>
<keyword evidence="10" id="KW-0904">Protein phosphatase</keyword>
<evidence type="ECO:0000256" key="7">
    <source>
        <dbReference type="ARBA" id="ARBA00022618"/>
    </source>
</evidence>
<dbReference type="GO" id="GO:0051301">
    <property type="term" value="P:cell division"/>
    <property type="evidence" value="ECO:0007669"/>
    <property type="project" value="UniProtKB-KW"/>
</dbReference>
<protein>
    <recommendedName>
        <fullName evidence="4">protein-tyrosine-phosphatase</fullName>
        <ecNumber evidence="4">3.1.3.48</ecNumber>
    </recommendedName>
</protein>
<evidence type="ECO:0000256" key="10">
    <source>
        <dbReference type="ARBA" id="ARBA00022912"/>
    </source>
</evidence>
<evidence type="ECO:0000256" key="9">
    <source>
        <dbReference type="ARBA" id="ARBA00022801"/>
    </source>
</evidence>
<evidence type="ECO:0000256" key="3">
    <source>
        <dbReference type="ARBA" id="ARBA00007315"/>
    </source>
</evidence>
<keyword evidence="17" id="KW-1185">Reference proteome</keyword>
<dbReference type="GO" id="GO:0004725">
    <property type="term" value="F:protein tyrosine phosphatase activity"/>
    <property type="evidence" value="ECO:0007669"/>
    <property type="project" value="UniProtKB-EC"/>
</dbReference>
<evidence type="ECO:0000259" key="14">
    <source>
        <dbReference type="PROSITE" id="PS50054"/>
    </source>
</evidence>
<evidence type="ECO:0000256" key="1">
    <source>
        <dbReference type="ARBA" id="ARBA00004123"/>
    </source>
</evidence>
<comment type="caution">
    <text evidence="16">The sequence shown here is derived from an EMBL/GenBank/DDBJ whole genome shotgun (WGS) entry which is preliminary data.</text>
</comment>
<evidence type="ECO:0000256" key="6">
    <source>
        <dbReference type="ARBA" id="ARBA00022553"/>
    </source>
</evidence>
<accession>A0A7J6MVX0</accession>
<comment type="similarity">
    <text evidence="3">Belongs to the protein-tyrosine phosphatase family. Non-receptor class CDC14 subfamily.</text>
</comment>
<feature type="domain" description="Tyrosine-protein phosphatase" evidence="14">
    <location>
        <begin position="176"/>
        <end position="340"/>
    </location>
</feature>
<keyword evidence="6" id="KW-0597">Phosphoprotein</keyword>
<reference evidence="16 17" key="1">
    <citation type="submission" date="2020-04" db="EMBL/GenBank/DDBJ databases">
        <title>Perkinsus chesapeaki whole genome sequence.</title>
        <authorList>
            <person name="Bogema D.R."/>
        </authorList>
    </citation>
    <scope>NUCLEOTIDE SEQUENCE [LARGE SCALE GENOMIC DNA]</scope>
    <source>
        <strain evidence="16">ATCC PRA-425</strain>
    </source>
</reference>
<dbReference type="Pfam" id="PF22785">
    <property type="entry name" value="Tc-R-P"/>
    <property type="match status" value="1"/>
</dbReference>
<evidence type="ECO:0000313" key="16">
    <source>
        <dbReference type="EMBL" id="KAF4675586.1"/>
    </source>
</evidence>
<dbReference type="FunFam" id="3.90.190.10:FF:000038">
    <property type="entry name" value="Tyrosine-protein phosphatase CDC14"/>
    <property type="match status" value="1"/>
</dbReference>
<dbReference type="InterPro" id="IPR020422">
    <property type="entry name" value="TYR_PHOSPHATASE_DUAL_dom"/>
</dbReference>
<dbReference type="EMBL" id="JAAPAO010000045">
    <property type="protein sequence ID" value="KAF4675586.1"/>
    <property type="molecule type" value="Genomic_DNA"/>
</dbReference>
<comment type="subcellular location">
    <subcellularLocation>
        <location evidence="2">Cytoplasm</location>
    </subcellularLocation>
    <subcellularLocation>
        <location evidence="1">Nucleus</location>
    </subcellularLocation>
</comment>
<evidence type="ECO:0000256" key="5">
    <source>
        <dbReference type="ARBA" id="ARBA00022490"/>
    </source>
</evidence>
<dbReference type="GO" id="GO:0031981">
    <property type="term" value="C:nuclear lumen"/>
    <property type="evidence" value="ECO:0007669"/>
    <property type="project" value="UniProtKB-ARBA"/>
</dbReference>
<dbReference type="GO" id="GO:0032954">
    <property type="term" value="P:regulation of cytokinetic process"/>
    <property type="evidence" value="ECO:0007669"/>
    <property type="project" value="UniProtKB-ARBA"/>
</dbReference>
<dbReference type="PROSITE" id="PS50056">
    <property type="entry name" value="TYR_PHOSPHATASE_2"/>
    <property type="match status" value="1"/>
</dbReference>
<dbReference type="GO" id="GO:0007096">
    <property type="term" value="P:regulation of exit from mitosis"/>
    <property type="evidence" value="ECO:0007669"/>
    <property type="project" value="UniProtKB-ARBA"/>
</dbReference>
<dbReference type="GO" id="GO:0033554">
    <property type="term" value="P:cellular response to stress"/>
    <property type="evidence" value="ECO:0007669"/>
    <property type="project" value="UniProtKB-ARBA"/>
</dbReference>
<keyword evidence="11" id="KW-0539">Nucleus</keyword>
<dbReference type="PROSITE" id="PS50054">
    <property type="entry name" value="TYR_PHOSPHATASE_DUAL"/>
    <property type="match status" value="1"/>
</dbReference>
<dbReference type="InterPro" id="IPR029260">
    <property type="entry name" value="DSPn"/>
</dbReference>
<dbReference type="EC" id="3.1.3.48" evidence="4"/>
<gene>
    <name evidence="16" type="primary">CDC14A_2</name>
    <name evidence="16" type="ORF">FOL47_007537</name>
</gene>
<organism evidence="16 17">
    <name type="scientific">Perkinsus chesapeaki</name>
    <name type="common">Clam parasite</name>
    <name type="synonym">Perkinsus andrewsi</name>
    <dbReference type="NCBI Taxonomy" id="330153"/>
    <lineage>
        <taxon>Eukaryota</taxon>
        <taxon>Sar</taxon>
        <taxon>Alveolata</taxon>
        <taxon>Perkinsozoa</taxon>
        <taxon>Perkinsea</taxon>
        <taxon>Perkinsida</taxon>
        <taxon>Perkinsidae</taxon>
        <taxon>Perkinsus</taxon>
    </lineage>
</organism>
<dbReference type="GO" id="GO:0005737">
    <property type="term" value="C:cytoplasm"/>
    <property type="evidence" value="ECO:0007669"/>
    <property type="project" value="UniProtKB-SubCell"/>
</dbReference>
<evidence type="ECO:0000313" key="17">
    <source>
        <dbReference type="Proteomes" id="UP000591131"/>
    </source>
</evidence>
<keyword evidence="12" id="KW-0469">Meiosis</keyword>
<dbReference type="CDD" id="cd17657">
    <property type="entry name" value="CDC14_N"/>
    <property type="match status" value="1"/>
</dbReference>
<evidence type="ECO:0000256" key="11">
    <source>
        <dbReference type="ARBA" id="ARBA00023242"/>
    </source>
</evidence>
<dbReference type="SMART" id="SM00404">
    <property type="entry name" value="PTPc_motif"/>
    <property type="match status" value="1"/>
</dbReference>
<keyword evidence="8" id="KW-0498">Mitosis</keyword>
<evidence type="ECO:0000256" key="4">
    <source>
        <dbReference type="ARBA" id="ARBA00013064"/>
    </source>
</evidence>